<evidence type="ECO:0000313" key="2">
    <source>
        <dbReference type="Proteomes" id="UP000056453"/>
    </source>
</evidence>
<dbReference type="EMBL" id="LPBJ01000047">
    <property type="protein sequence ID" value="KVP98412.1"/>
    <property type="molecule type" value="Genomic_DNA"/>
</dbReference>
<evidence type="ECO:0008006" key="3">
    <source>
        <dbReference type="Google" id="ProtNLM"/>
    </source>
</evidence>
<sequence>MTQGWAFSSALKLVKCFTPRVKYDMARLSEFEFADTLFDPLRQSESVRTYREPYLYLRDLKQNVDLEVLAKAGWPGFASLDNVHPHSRFSEWTGDWSFHFWEELCPEFADEPDDEAAQEADDFIKDPNPKAAARNFYLKQFPYITELAQNFDAIARTSFANELIEQQQRRLVLEESFQLPEDLNIAESGQSVICSVHLGESTTVDQFDDLVFWDYHATFCIEDAAGAWVPLALMKGILIEPYRGKYRVSEHNFQWEMDAHSAMLNDVWKVLTFEFFSQARYRNLSGYLRERPGTSFAVVHVEIHPAYRGKGLLPWLMNGFLSVFDGQPFSNLDHGWSSSGLERAESWYDLEEDVSERDATIQIYPPAVLIFPVAGARPERNTVRPENFLLIGSPAKVRNRKVDKEVEARRAKLESHFLSLRGQLYLESLGDETVDVLVYDPWSYPIT</sequence>
<gene>
    <name evidence="1" type="ORF">WJ96_05015</name>
</gene>
<organism evidence="1 2">
    <name type="scientific">Burkholderia ubonensis</name>
    <dbReference type="NCBI Taxonomy" id="101571"/>
    <lineage>
        <taxon>Bacteria</taxon>
        <taxon>Pseudomonadati</taxon>
        <taxon>Pseudomonadota</taxon>
        <taxon>Betaproteobacteria</taxon>
        <taxon>Burkholderiales</taxon>
        <taxon>Burkholderiaceae</taxon>
        <taxon>Burkholderia</taxon>
        <taxon>Burkholderia cepacia complex</taxon>
    </lineage>
</organism>
<name>A0AAW3N031_9BURK</name>
<protein>
    <recommendedName>
        <fullName evidence="3">N-acetyltransferase domain-containing protein</fullName>
    </recommendedName>
</protein>
<keyword evidence="2" id="KW-1185">Reference proteome</keyword>
<evidence type="ECO:0000313" key="1">
    <source>
        <dbReference type="EMBL" id="KVP98412.1"/>
    </source>
</evidence>
<accession>A0AAW3N031</accession>
<dbReference type="Proteomes" id="UP000056453">
    <property type="component" value="Unassembled WGS sequence"/>
</dbReference>
<reference evidence="1 2" key="1">
    <citation type="submission" date="2015-11" db="EMBL/GenBank/DDBJ databases">
        <title>Expanding the genomic diversity of Burkholderia species for the development of highly accurate diagnostics.</title>
        <authorList>
            <person name="Sahl J."/>
            <person name="Keim P."/>
            <person name="Wagner D."/>
        </authorList>
    </citation>
    <scope>NUCLEOTIDE SEQUENCE [LARGE SCALE GENOMIC DNA]</scope>
    <source>
        <strain evidence="1 2">MSMB1808WGS</strain>
    </source>
</reference>
<comment type="caution">
    <text evidence="1">The sequence shown here is derived from an EMBL/GenBank/DDBJ whole genome shotgun (WGS) entry which is preliminary data.</text>
</comment>
<proteinExistence type="predicted"/>
<dbReference type="AlphaFoldDB" id="A0AAW3N031"/>